<organism evidence="1 2">
    <name type="scientific">Pseudoduganella armeniaca</name>
    <dbReference type="NCBI Taxonomy" id="2072590"/>
    <lineage>
        <taxon>Bacteria</taxon>
        <taxon>Pseudomonadati</taxon>
        <taxon>Pseudomonadota</taxon>
        <taxon>Betaproteobacteria</taxon>
        <taxon>Burkholderiales</taxon>
        <taxon>Oxalobacteraceae</taxon>
        <taxon>Telluria group</taxon>
        <taxon>Pseudoduganella</taxon>
    </lineage>
</organism>
<dbReference type="KEGG" id="masz:C9I28_05550"/>
<dbReference type="OrthoDB" id="9132603at2"/>
<accession>A0A2R4C6J2</accession>
<reference evidence="1 2" key="1">
    <citation type="submission" date="2018-03" db="EMBL/GenBank/DDBJ databases">
        <title>Massilia armeniaca sp. nov., isolated from desert soil.</title>
        <authorList>
            <person name="Huang H."/>
            <person name="Ren M."/>
        </authorList>
    </citation>
    <scope>NUCLEOTIDE SEQUENCE [LARGE SCALE GENOMIC DNA]</scope>
    <source>
        <strain evidence="1 2">ZMN-3</strain>
    </source>
</reference>
<dbReference type="EMBL" id="CP028324">
    <property type="protein sequence ID" value="AVR95247.1"/>
    <property type="molecule type" value="Genomic_DNA"/>
</dbReference>
<protein>
    <submittedName>
        <fullName evidence="1">Uncharacterized protein</fullName>
    </submittedName>
</protein>
<proteinExistence type="predicted"/>
<evidence type="ECO:0000313" key="1">
    <source>
        <dbReference type="EMBL" id="AVR95247.1"/>
    </source>
</evidence>
<keyword evidence="2" id="KW-1185">Reference proteome</keyword>
<dbReference type="AlphaFoldDB" id="A0A2R4C6J2"/>
<dbReference type="RefSeq" id="WP_107140598.1">
    <property type="nucleotide sequence ID" value="NZ_CP028324.1"/>
</dbReference>
<name>A0A2R4C6J2_9BURK</name>
<gene>
    <name evidence="1" type="ORF">C9I28_05550</name>
</gene>
<sequence>MEHDNWSVLTEATIDGIRVVATTRSEVRIDVTCVSQGGKQRQVVARKVHDLWVNDTRLSNIIDRVVILGTNEGDEAETAKTLFLLMRGREPEDTDLQWPKFLEQLSRVREGTLTLMKVEPVYGATVLVLAESIRLETIDGL</sequence>
<dbReference type="Proteomes" id="UP000240505">
    <property type="component" value="Chromosome"/>
</dbReference>
<evidence type="ECO:0000313" key="2">
    <source>
        <dbReference type="Proteomes" id="UP000240505"/>
    </source>
</evidence>